<evidence type="ECO:0000313" key="1">
    <source>
        <dbReference type="EMBL" id="GJU00482.1"/>
    </source>
</evidence>
<dbReference type="Proteomes" id="UP001151760">
    <property type="component" value="Unassembled WGS sequence"/>
</dbReference>
<sequence length="111" mass="12265">MKPSIATPGYVIEIADGKKVKVDRIICGCKLELGSSLFTIDLIPLGHGWQGGDVVLSFDVKYEWLVFPDDLKGLPQQRQVEFRIELIPGAMPVAKSPFISALKIQELSEQP</sequence>
<gene>
    <name evidence="1" type="ORF">Tco_1110820</name>
</gene>
<reference evidence="1" key="2">
    <citation type="submission" date="2022-01" db="EMBL/GenBank/DDBJ databases">
        <authorList>
            <person name="Yamashiro T."/>
            <person name="Shiraishi A."/>
            <person name="Satake H."/>
            <person name="Nakayama K."/>
        </authorList>
    </citation>
    <scope>NUCLEOTIDE SEQUENCE</scope>
</reference>
<reference evidence="1" key="1">
    <citation type="journal article" date="2022" name="Int. J. Mol. Sci.">
        <title>Draft Genome of Tanacetum Coccineum: Genomic Comparison of Closely Related Tanacetum-Family Plants.</title>
        <authorList>
            <person name="Yamashiro T."/>
            <person name="Shiraishi A."/>
            <person name="Nakayama K."/>
            <person name="Satake H."/>
        </authorList>
    </citation>
    <scope>NUCLEOTIDE SEQUENCE</scope>
</reference>
<evidence type="ECO:0000313" key="2">
    <source>
        <dbReference type="Proteomes" id="UP001151760"/>
    </source>
</evidence>
<keyword evidence="2" id="KW-1185">Reference proteome</keyword>
<dbReference type="EMBL" id="BQNB010020868">
    <property type="protein sequence ID" value="GJU00482.1"/>
    <property type="molecule type" value="Genomic_DNA"/>
</dbReference>
<accession>A0ABQ5IM93</accession>
<name>A0ABQ5IM93_9ASTR</name>
<proteinExistence type="predicted"/>
<comment type="caution">
    <text evidence="1">The sequence shown here is derived from an EMBL/GenBank/DDBJ whole genome shotgun (WGS) entry which is preliminary data.</text>
</comment>
<organism evidence="1 2">
    <name type="scientific">Tanacetum coccineum</name>
    <dbReference type="NCBI Taxonomy" id="301880"/>
    <lineage>
        <taxon>Eukaryota</taxon>
        <taxon>Viridiplantae</taxon>
        <taxon>Streptophyta</taxon>
        <taxon>Embryophyta</taxon>
        <taxon>Tracheophyta</taxon>
        <taxon>Spermatophyta</taxon>
        <taxon>Magnoliopsida</taxon>
        <taxon>eudicotyledons</taxon>
        <taxon>Gunneridae</taxon>
        <taxon>Pentapetalae</taxon>
        <taxon>asterids</taxon>
        <taxon>campanulids</taxon>
        <taxon>Asterales</taxon>
        <taxon>Asteraceae</taxon>
        <taxon>Asteroideae</taxon>
        <taxon>Anthemideae</taxon>
        <taxon>Anthemidinae</taxon>
        <taxon>Tanacetum</taxon>
    </lineage>
</organism>
<protein>
    <submittedName>
        <fullName evidence="1">Uncharacterized protein</fullName>
    </submittedName>
</protein>